<gene>
    <name evidence="2" type="ORF">ACFQ1Z_13065</name>
</gene>
<name>A0ABW3F894_9PROT</name>
<sequence length="715" mass="79783">MSDIDELGDEFFKSAILGKPGENVVASVKGIFRAIPSVSVNYSSNGKSTKANELGMRVMQERAYEKRGEQYLLIKSPPASGKSRALMFIALDKLNNQDIKKAIIVVPEKSIGASFNDELLTEYGFYWDWVVAPKWNLCNSPGEDGGKVNSVKAFLESYDKTLVCTHATFRFAVDKFGLELFDDCLIAVDEFHHVSANPDNKLGLHLGEFIKRDKVHIVAMTGSYFRGDAEAVLSPHDEAKFETVTYTYYEQLNGYDYLKTLDLGYYFYSGSYIDEISEVLDTTLKTIIHIPSVNSRESTQRGKTTEVSEILGAMGEWKGKDPATGFDIVVTADNRTLKVADLVDDGPDRHAKVLTALKDPSQKNNRDHVDVIIALGMAKEGFDWIWCEHALTIGYRSSLTEIIQIIGRATRDAKGKTRSRFTNLIAEPDASQDKVTDAVNDTLKAIAASLLMEQVLTPKFNFTPKNPQAAPMEGFDYGENGYQPGGNNVGFNENTGQFHIEIKSLVEPKSKDAKRICQEDLNEVITAFVQDKTSVERGLFDDEMVPEELTQIRMGKIVRDRYPELDDGDQEAVRQHAIAAMNMTQQAKQFINEHPDVIENERVGSTAFIQGVRKYVTDVRDLDIDLIDHINPFSEAYAILSKAMTEESLKQVQAIITGKKLSMSPAEARDLAKRAVIFRNEHGRLPSLMAADPWEKKMAEGIAYLARMKAEAGRG</sequence>
<dbReference type="GO" id="GO:0016787">
    <property type="term" value="F:hydrolase activity"/>
    <property type="evidence" value="ECO:0007669"/>
    <property type="project" value="UniProtKB-KW"/>
</dbReference>
<proteinExistence type="predicted"/>
<dbReference type="Pfam" id="PF04851">
    <property type="entry name" value="ResIII"/>
    <property type="match status" value="1"/>
</dbReference>
<dbReference type="EMBL" id="JBHTKB010000003">
    <property type="protein sequence ID" value="MFD0914485.1"/>
    <property type="molecule type" value="Genomic_DNA"/>
</dbReference>
<dbReference type="InterPro" id="IPR014001">
    <property type="entry name" value="Helicase_ATP-bd"/>
</dbReference>
<evidence type="ECO:0000259" key="1">
    <source>
        <dbReference type="PROSITE" id="PS51192"/>
    </source>
</evidence>
<keyword evidence="2" id="KW-0547">Nucleotide-binding</keyword>
<feature type="domain" description="Helicase ATP-binding" evidence="1">
    <location>
        <begin position="63"/>
        <end position="242"/>
    </location>
</feature>
<keyword evidence="2" id="KW-0067">ATP-binding</keyword>
<comment type="caution">
    <text evidence="2">The sequence shown here is derived from an EMBL/GenBank/DDBJ whole genome shotgun (WGS) entry which is preliminary data.</text>
</comment>
<dbReference type="RefSeq" id="WP_379058347.1">
    <property type="nucleotide sequence ID" value="NZ_JBHTKB010000003.1"/>
</dbReference>
<dbReference type="SUPFAM" id="SSF52540">
    <property type="entry name" value="P-loop containing nucleoside triphosphate hydrolases"/>
    <property type="match status" value="1"/>
</dbReference>
<dbReference type="PROSITE" id="PS51192">
    <property type="entry name" value="HELICASE_ATP_BIND_1"/>
    <property type="match status" value="1"/>
</dbReference>
<organism evidence="2 3">
    <name type="scientific">Methylophilus luteus</name>
    <dbReference type="NCBI Taxonomy" id="640108"/>
    <lineage>
        <taxon>Bacteria</taxon>
        <taxon>Pseudomonadati</taxon>
        <taxon>Pseudomonadota</taxon>
        <taxon>Betaproteobacteria</taxon>
        <taxon>Nitrosomonadales</taxon>
        <taxon>Methylophilaceae</taxon>
        <taxon>Methylophilus</taxon>
    </lineage>
</organism>
<keyword evidence="2" id="KW-0347">Helicase</keyword>
<evidence type="ECO:0000313" key="3">
    <source>
        <dbReference type="Proteomes" id="UP001597128"/>
    </source>
</evidence>
<dbReference type="Proteomes" id="UP001597128">
    <property type="component" value="Unassembled WGS sequence"/>
</dbReference>
<evidence type="ECO:0000313" key="2">
    <source>
        <dbReference type="EMBL" id="MFD0914485.1"/>
    </source>
</evidence>
<dbReference type="Gene3D" id="3.40.50.300">
    <property type="entry name" value="P-loop containing nucleotide triphosphate hydrolases"/>
    <property type="match status" value="2"/>
</dbReference>
<dbReference type="GO" id="GO:0004386">
    <property type="term" value="F:helicase activity"/>
    <property type="evidence" value="ECO:0007669"/>
    <property type="project" value="UniProtKB-KW"/>
</dbReference>
<dbReference type="InterPro" id="IPR027417">
    <property type="entry name" value="P-loop_NTPase"/>
</dbReference>
<accession>A0ABW3F894</accession>
<keyword evidence="3" id="KW-1185">Reference proteome</keyword>
<dbReference type="EC" id="3.6.4.-" evidence="2"/>
<protein>
    <submittedName>
        <fullName evidence="2">DEAD/DEAH box helicase</fullName>
        <ecNumber evidence="2">3.6.4.-</ecNumber>
    </submittedName>
</protein>
<reference evidence="3" key="1">
    <citation type="journal article" date="2019" name="Int. J. Syst. Evol. Microbiol.">
        <title>The Global Catalogue of Microorganisms (GCM) 10K type strain sequencing project: providing services to taxonomists for standard genome sequencing and annotation.</title>
        <authorList>
            <consortium name="The Broad Institute Genomics Platform"/>
            <consortium name="The Broad Institute Genome Sequencing Center for Infectious Disease"/>
            <person name="Wu L."/>
            <person name="Ma J."/>
        </authorList>
    </citation>
    <scope>NUCLEOTIDE SEQUENCE [LARGE SCALE GENOMIC DNA]</scope>
    <source>
        <strain evidence="3">CCUG 58412</strain>
    </source>
</reference>
<keyword evidence="2" id="KW-0378">Hydrolase</keyword>
<dbReference type="InterPro" id="IPR006935">
    <property type="entry name" value="Helicase/UvrB_N"/>
</dbReference>